<dbReference type="InterPro" id="IPR036880">
    <property type="entry name" value="Kunitz_BPTI_sf"/>
</dbReference>
<dbReference type="InterPro" id="IPR020901">
    <property type="entry name" value="Prtase_inh_Kunz-CS"/>
</dbReference>
<feature type="chain" id="PRO_5013038555" evidence="8">
    <location>
        <begin position="32"/>
        <end position="674"/>
    </location>
</feature>
<dbReference type="PANTHER" id="PTHR46439:SF1">
    <property type="entry name" value="CYSTEINE-RICH MOTOR NEURON 1 PROTEIN"/>
    <property type="match status" value="1"/>
</dbReference>
<dbReference type="Gene3D" id="4.10.40.20">
    <property type="match status" value="1"/>
</dbReference>
<evidence type="ECO:0000256" key="1">
    <source>
        <dbReference type="ARBA" id="ARBA00004532"/>
    </source>
</evidence>
<evidence type="ECO:0000256" key="7">
    <source>
        <dbReference type="SAM" id="MobiDB-lite"/>
    </source>
</evidence>
<comment type="caution">
    <text evidence="13">The sequence shown here is derived from an EMBL/GenBank/DDBJ whole genome shotgun (WGS) entry which is preliminary data.</text>
</comment>
<feature type="domain" description="VWFC" evidence="9">
    <location>
        <begin position="568"/>
        <end position="628"/>
    </location>
</feature>
<dbReference type="PROSITE" id="PS51323">
    <property type="entry name" value="IGFBP_N_2"/>
    <property type="match status" value="1"/>
</dbReference>
<evidence type="ECO:0000313" key="13">
    <source>
        <dbReference type="EMBL" id="PFX25036.1"/>
    </source>
</evidence>
<dbReference type="InterPro" id="IPR001007">
    <property type="entry name" value="VWF_dom"/>
</dbReference>
<evidence type="ECO:0000313" key="14">
    <source>
        <dbReference type="Proteomes" id="UP000225706"/>
    </source>
</evidence>
<feature type="domain" description="BPTI/Kunitz inhibitor" evidence="10">
    <location>
        <begin position="282"/>
        <end position="332"/>
    </location>
</feature>
<dbReference type="Gene3D" id="3.30.60.30">
    <property type="match status" value="1"/>
</dbReference>
<sequence>MEVKLLLIGSFLVALTPLMSLSCLPCKRVQCSPPTNCKGGLVNSRCGCCSVCAKVEGELCGGQLETMGHCDAGLKCVVRGGHHRAGVGTCEPAVCRGKRCGFRKICTLGNDGFPMCRCSQSCAGFKRKPVCGFSNGKQYSNECELLKDECLSGSVIGIMRGICKKCYHGTKTYLFGETRTGKDSCESCNCSHGEWKCHHSTQCQKLKSRSCQMAVLGKKPQSDCPRGFFCKVQIAGIPEANIPDVAVCVPDDPTNVGEGSAITRTTTSPSASQLQDNIPVQCSLPRSEGPCRAAFQRWYYNKERKKCMTFSYGGCEGNTNNFYTKSACKVFCMQQNRSSAQDINHKPSQEIDKHHTTVSSLSSTSVYSLSSSTSAPVVTELNAKQKERHTTLPTKRPQVGKAKCHDSPSNKLYGEEETWEPNDCTVCVCRNGTSECLATVCRHPDCKDPFYIRGQCCPVCPLTDSTTSGHTDADLIKAFAKTKLDTVLVSINHGKQQGMCRDVRSGQYYLMGQTWQLDQCTTCYCGKSGKAACAVQMCERDPPCKDLLRDSSQCCPKCKDENVVKSTSKCYDTVTKKYYREAEMWQRDECTSCYCGSDRKPECTQTTCPPVFCRTPLKMEQRCCLVCPAIIQQGCMYDGQKFLHGDLKLLQDQCTLCKCDNGDWHCAKDSCLGS</sequence>
<dbReference type="Pfam" id="PF23334">
    <property type="entry name" value="VWC2L_2nd"/>
    <property type="match status" value="3"/>
</dbReference>
<dbReference type="PROSITE" id="PS00280">
    <property type="entry name" value="BPTI_KUNITZ_1"/>
    <property type="match status" value="1"/>
</dbReference>
<dbReference type="STRING" id="50429.A0A2B4S6N0"/>
<dbReference type="Gene3D" id="6.20.200.20">
    <property type="match status" value="3"/>
</dbReference>
<dbReference type="SMART" id="SM00214">
    <property type="entry name" value="VWC"/>
    <property type="match status" value="3"/>
</dbReference>
<dbReference type="PROSITE" id="PS01208">
    <property type="entry name" value="VWFC_1"/>
    <property type="match status" value="3"/>
</dbReference>
<evidence type="ECO:0000259" key="9">
    <source>
        <dbReference type="PROSITE" id="PS50184"/>
    </source>
</evidence>
<dbReference type="SUPFAM" id="SSF57184">
    <property type="entry name" value="Growth factor receptor domain"/>
    <property type="match status" value="1"/>
</dbReference>
<evidence type="ECO:0000259" key="11">
    <source>
        <dbReference type="PROSITE" id="PS51323"/>
    </source>
</evidence>
<dbReference type="GO" id="GO:0042151">
    <property type="term" value="C:nematocyst"/>
    <property type="evidence" value="ECO:0007669"/>
    <property type="project" value="UniProtKB-SubCell"/>
</dbReference>
<dbReference type="Pfam" id="PF00219">
    <property type="entry name" value="IGFBP"/>
    <property type="match status" value="1"/>
</dbReference>
<dbReference type="EMBL" id="LSMT01000161">
    <property type="protein sequence ID" value="PFX25036.1"/>
    <property type="molecule type" value="Genomic_DNA"/>
</dbReference>
<dbReference type="SMART" id="SM00131">
    <property type="entry name" value="KU"/>
    <property type="match status" value="1"/>
</dbReference>
<dbReference type="Proteomes" id="UP000225706">
    <property type="component" value="Unassembled WGS sequence"/>
</dbReference>
<evidence type="ECO:0000256" key="4">
    <source>
        <dbReference type="ARBA" id="ARBA00022900"/>
    </source>
</evidence>
<dbReference type="SMART" id="SM00121">
    <property type="entry name" value="IB"/>
    <property type="match status" value="1"/>
</dbReference>
<proteinExistence type="inferred from homology"/>
<dbReference type="Gene3D" id="2.10.70.10">
    <property type="entry name" value="Complement Module, domain 1"/>
    <property type="match status" value="1"/>
</dbReference>
<dbReference type="GO" id="GO:0005576">
    <property type="term" value="C:extracellular region"/>
    <property type="evidence" value="ECO:0007669"/>
    <property type="project" value="InterPro"/>
</dbReference>
<dbReference type="PROSITE" id="PS51257">
    <property type="entry name" value="PROKAR_LIPOPROTEIN"/>
    <property type="match status" value="1"/>
</dbReference>
<evidence type="ECO:0000256" key="3">
    <source>
        <dbReference type="ARBA" id="ARBA00022690"/>
    </source>
</evidence>
<evidence type="ECO:0000256" key="5">
    <source>
        <dbReference type="ARBA" id="ARBA00023157"/>
    </source>
</evidence>
<keyword evidence="5" id="KW-1015">Disulfide bond</keyword>
<feature type="region of interest" description="Disordered" evidence="7">
    <location>
        <begin position="383"/>
        <end position="407"/>
    </location>
</feature>
<dbReference type="GO" id="GO:0005886">
    <property type="term" value="C:plasma membrane"/>
    <property type="evidence" value="ECO:0007669"/>
    <property type="project" value="TreeGrafter"/>
</dbReference>
<dbReference type="InterPro" id="IPR002223">
    <property type="entry name" value="Kunitz_BPTI"/>
</dbReference>
<keyword evidence="3" id="KW-0646">Protease inhibitor</keyword>
<feature type="domain" description="IGFBP N-terminal" evidence="11">
    <location>
        <begin position="19"/>
        <end position="93"/>
    </location>
</feature>
<dbReference type="InterPro" id="IPR036058">
    <property type="entry name" value="Kazal_dom_sf"/>
</dbReference>
<evidence type="ECO:0000259" key="12">
    <source>
        <dbReference type="PROSITE" id="PS51465"/>
    </source>
</evidence>
<gene>
    <name evidence="13" type="primary">CRIM1</name>
    <name evidence="13" type="ORF">AWC38_SpisGene10335</name>
</gene>
<dbReference type="Pfam" id="PF00014">
    <property type="entry name" value="Kunitz_BPTI"/>
    <property type="match status" value="1"/>
</dbReference>
<evidence type="ECO:0000256" key="8">
    <source>
        <dbReference type="SAM" id="SignalP"/>
    </source>
</evidence>
<dbReference type="GO" id="GO:0004867">
    <property type="term" value="F:serine-type endopeptidase inhibitor activity"/>
    <property type="evidence" value="ECO:0007669"/>
    <property type="project" value="UniProtKB-KW"/>
</dbReference>
<dbReference type="PROSITE" id="PS50184">
    <property type="entry name" value="VWFC_2"/>
    <property type="match status" value="3"/>
</dbReference>
<feature type="domain" description="VWFC" evidence="9">
    <location>
        <begin position="498"/>
        <end position="559"/>
    </location>
</feature>
<dbReference type="InterPro" id="IPR052624">
    <property type="entry name" value="CRIM1"/>
</dbReference>
<feature type="domain" description="VWFC" evidence="9">
    <location>
        <begin position="402"/>
        <end position="461"/>
    </location>
</feature>
<dbReference type="InterPro" id="IPR000867">
    <property type="entry name" value="IGFBP-like"/>
</dbReference>
<dbReference type="InterPro" id="IPR009030">
    <property type="entry name" value="Growth_fac_rcpt_cys_sf"/>
</dbReference>
<keyword evidence="14" id="KW-1185">Reference proteome</keyword>
<accession>A0A2B4S6N0</accession>
<organism evidence="13 14">
    <name type="scientific">Stylophora pistillata</name>
    <name type="common">Smooth cauliflower coral</name>
    <dbReference type="NCBI Taxonomy" id="50429"/>
    <lineage>
        <taxon>Eukaryota</taxon>
        <taxon>Metazoa</taxon>
        <taxon>Cnidaria</taxon>
        <taxon>Anthozoa</taxon>
        <taxon>Hexacorallia</taxon>
        <taxon>Scleractinia</taxon>
        <taxon>Astrocoeniina</taxon>
        <taxon>Pocilloporidae</taxon>
        <taxon>Stylophora</taxon>
    </lineage>
</organism>
<keyword evidence="4" id="KW-0722">Serine protease inhibitor</keyword>
<keyword evidence="6" id="KW-0166">Nematocyst</keyword>
<dbReference type="PROSITE" id="PS50279">
    <property type="entry name" value="BPTI_KUNITZ_2"/>
    <property type="match status" value="1"/>
</dbReference>
<dbReference type="OrthoDB" id="5950222at2759"/>
<evidence type="ECO:0000259" key="10">
    <source>
        <dbReference type="PROSITE" id="PS50279"/>
    </source>
</evidence>
<dbReference type="SUPFAM" id="SSF57603">
    <property type="entry name" value="FnI-like domain"/>
    <property type="match status" value="4"/>
</dbReference>
<dbReference type="PROSITE" id="PS51465">
    <property type="entry name" value="KAZAL_2"/>
    <property type="match status" value="1"/>
</dbReference>
<dbReference type="PRINTS" id="PR00759">
    <property type="entry name" value="BASICPTASE"/>
</dbReference>
<evidence type="ECO:0000256" key="2">
    <source>
        <dbReference type="ARBA" id="ARBA00007226"/>
    </source>
</evidence>
<reference evidence="14" key="1">
    <citation type="journal article" date="2017" name="bioRxiv">
        <title>Comparative analysis of the genomes of Stylophora pistillata and Acropora digitifera provides evidence for extensive differences between species of corals.</title>
        <authorList>
            <person name="Voolstra C.R."/>
            <person name="Li Y."/>
            <person name="Liew Y.J."/>
            <person name="Baumgarten S."/>
            <person name="Zoccola D."/>
            <person name="Flot J.-F."/>
            <person name="Tambutte S."/>
            <person name="Allemand D."/>
            <person name="Aranda M."/>
        </authorList>
    </citation>
    <scope>NUCLEOTIDE SEQUENCE [LARGE SCALE GENOMIC DNA]</scope>
</reference>
<name>A0A2B4S6N0_STYPI</name>
<dbReference type="PANTHER" id="PTHR46439">
    <property type="entry name" value="CYSTEINE-RICH MOTOR NEURON 1 PROTEIN"/>
    <property type="match status" value="1"/>
</dbReference>
<feature type="signal peptide" evidence="8">
    <location>
        <begin position="1"/>
        <end position="31"/>
    </location>
</feature>
<keyword evidence="8" id="KW-0732">Signal</keyword>
<dbReference type="CDD" id="cd00109">
    <property type="entry name" value="Kunitz-type"/>
    <property type="match status" value="1"/>
</dbReference>
<comment type="similarity">
    <text evidence="2">Belongs to the venom Kunitz-type family. Sea anemone type 2 potassium channel toxin subfamily.</text>
</comment>
<dbReference type="SUPFAM" id="SSF100895">
    <property type="entry name" value="Kazal-type serine protease inhibitors"/>
    <property type="match status" value="1"/>
</dbReference>
<feature type="domain" description="Kazal-like" evidence="12">
    <location>
        <begin position="117"/>
        <end position="165"/>
    </location>
</feature>
<dbReference type="InterPro" id="IPR002350">
    <property type="entry name" value="Kazal_dom"/>
</dbReference>
<dbReference type="SUPFAM" id="SSF57362">
    <property type="entry name" value="BPTI-like"/>
    <property type="match status" value="1"/>
</dbReference>
<dbReference type="AlphaFoldDB" id="A0A2B4S6N0"/>
<evidence type="ECO:0000256" key="6">
    <source>
        <dbReference type="ARBA" id="ARBA00023331"/>
    </source>
</evidence>
<comment type="subcellular location">
    <subcellularLocation>
        <location evidence="1">Nematocyst</location>
    </subcellularLocation>
</comment>
<dbReference type="Gene3D" id="4.10.410.10">
    <property type="entry name" value="Pancreatic trypsin inhibitor Kunitz domain"/>
    <property type="match status" value="1"/>
</dbReference>
<protein>
    <submittedName>
        <fullName evidence="13">Cysteine-rich motor neuron 1 protein</fullName>
    </submittedName>
</protein>